<proteinExistence type="predicted"/>
<dbReference type="Proteomes" id="UP001500307">
    <property type="component" value="Unassembled WGS sequence"/>
</dbReference>
<protein>
    <recommendedName>
        <fullName evidence="4">P-type E1-E2 ATPase</fullName>
    </recommendedName>
</protein>
<evidence type="ECO:0000256" key="1">
    <source>
        <dbReference type="SAM" id="MobiDB-lite"/>
    </source>
</evidence>
<dbReference type="EMBL" id="BAABGU010000053">
    <property type="protein sequence ID" value="GAA4579916.1"/>
    <property type="molecule type" value="Genomic_DNA"/>
</dbReference>
<organism evidence="2 3">
    <name type="scientific">Micromonospora coerulea</name>
    <dbReference type="NCBI Taxonomy" id="47856"/>
    <lineage>
        <taxon>Bacteria</taxon>
        <taxon>Bacillati</taxon>
        <taxon>Actinomycetota</taxon>
        <taxon>Actinomycetes</taxon>
        <taxon>Micromonosporales</taxon>
        <taxon>Micromonosporaceae</taxon>
        <taxon>Micromonospora</taxon>
    </lineage>
</organism>
<feature type="compositionally biased region" description="Basic and acidic residues" evidence="1">
    <location>
        <begin position="46"/>
        <end position="56"/>
    </location>
</feature>
<gene>
    <name evidence="2" type="ORF">GCM10023176_58590</name>
</gene>
<accession>A0ABP8T1V5</accession>
<evidence type="ECO:0000313" key="3">
    <source>
        <dbReference type="Proteomes" id="UP001500307"/>
    </source>
</evidence>
<sequence>MEGDGARRIPEGLVRVQAGDVVPADLLLLTANHRRAARPGASADPTARRDQRPECRVQRLCPRQSTLMAAPQGRRRLLNHRARRPRRPFPRAARTVVANLPRQMRTGEGGYLDNDLIDLKGAR</sequence>
<evidence type="ECO:0008006" key="4">
    <source>
        <dbReference type="Google" id="ProtNLM"/>
    </source>
</evidence>
<name>A0ABP8T1V5_9ACTN</name>
<comment type="caution">
    <text evidence="2">The sequence shown here is derived from an EMBL/GenBank/DDBJ whole genome shotgun (WGS) entry which is preliminary data.</text>
</comment>
<feature type="region of interest" description="Disordered" evidence="1">
    <location>
        <begin position="34"/>
        <end position="56"/>
    </location>
</feature>
<keyword evidence="3" id="KW-1185">Reference proteome</keyword>
<evidence type="ECO:0000313" key="2">
    <source>
        <dbReference type="EMBL" id="GAA4579916.1"/>
    </source>
</evidence>
<reference evidence="3" key="1">
    <citation type="journal article" date="2019" name="Int. J. Syst. Evol. Microbiol.">
        <title>The Global Catalogue of Microorganisms (GCM) 10K type strain sequencing project: providing services to taxonomists for standard genome sequencing and annotation.</title>
        <authorList>
            <consortium name="The Broad Institute Genomics Platform"/>
            <consortium name="The Broad Institute Genome Sequencing Center for Infectious Disease"/>
            <person name="Wu L."/>
            <person name="Ma J."/>
        </authorList>
    </citation>
    <scope>NUCLEOTIDE SEQUENCE [LARGE SCALE GENOMIC DNA]</scope>
    <source>
        <strain evidence="3">JCM 3175</strain>
    </source>
</reference>